<comment type="subcellular location">
    <subcellularLocation>
        <location evidence="11">Cytoplasm</location>
    </subcellularLocation>
    <text evidence="11">The SRP-RNC complex is targeted to the cytoplasmic membrane.</text>
</comment>
<dbReference type="NCBIfam" id="TIGR00959">
    <property type="entry name" value="ffh"/>
    <property type="match status" value="1"/>
</dbReference>
<dbReference type="InterPro" id="IPR042101">
    <property type="entry name" value="SRP54_N_sf"/>
</dbReference>
<dbReference type="EMBL" id="NIOJ01000016">
    <property type="protein sequence ID" value="PNT99751.1"/>
    <property type="molecule type" value="Genomic_DNA"/>
</dbReference>
<proteinExistence type="inferred from homology"/>
<evidence type="ECO:0000256" key="11">
    <source>
        <dbReference type="HAMAP-Rule" id="MF_00306"/>
    </source>
</evidence>
<feature type="binding site" evidence="11">
    <location>
        <begin position="249"/>
        <end position="252"/>
    </location>
    <ligand>
        <name>GTP</name>
        <dbReference type="ChEBI" id="CHEBI:37565"/>
    </ligand>
</feature>
<keyword evidence="4 11" id="KW-0378">Hydrolase</keyword>
<dbReference type="OrthoDB" id="9804720at2"/>
<dbReference type="KEGG" id="cthd:CDO33_08495"/>
<evidence type="ECO:0000313" key="15">
    <source>
        <dbReference type="EMBL" id="PNT99751.1"/>
    </source>
</evidence>
<comment type="catalytic activity">
    <reaction evidence="9 11">
        <text>GTP + H2O = GDP + phosphate + H(+)</text>
        <dbReference type="Rhea" id="RHEA:19669"/>
        <dbReference type="ChEBI" id="CHEBI:15377"/>
        <dbReference type="ChEBI" id="CHEBI:15378"/>
        <dbReference type="ChEBI" id="CHEBI:37565"/>
        <dbReference type="ChEBI" id="CHEBI:43474"/>
        <dbReference type="ChEBI" id="CHEBI:58189"/>
        <dbReference type="EC" id="3.6.5.4"/>
    </reaction>
</comment>
<dbReference type="GO" id="GO:0005525">
    <property type="term" value="F:GTP binding"/>
    <property type="evidence" value="ECO:0007669"/>
    <property type="project" value="UniProtKB-UniRule"/>
</dbReference>
<feature type="domain" description="Signal recognition particle SRP54 helical bundle" evidence="14">
    <location>
        <begin position="3"/>
        <end position="88"/>
    </location>
</feature>
<dbReference type="Gene3D" id="1.20.120.140">
    <property type="entry name" value="Signal recognition particle SRP54, nucleotide-binding domain"/>
    <property type="match status" value="1"/>
</dbReference>
<keyword evidence="2 11" id="KW-0963">Cytoplasm</keyword>
<evidence type="ECO:0000256" key="1">
    <source>
        <dbReference type="ARBA" id="ARBA00005450"/>
    </source>
</evidence>
<dbReference type="EC" id="3.6.5.4" evidence="11"/>
<dbReference type="SMART" id="SM00962">
    <property type="entry name" value="SRP54"/>
    <property type="match status" value="1"/>
</dbReference>
<dbReference type="InterPro" id="IPR000897">
    <property type="entry name" value="SRP54_GTPase_dom"/>
</dbReference>
<dbReference type="Proteomes" id="UP000236151">
    <property type="component" value="Unassembled WGS sequence"/>
</dbReference>
<keyword evidence="8 11" id="KW-0687">Ribonucleoprotein</keyword>
<dbReference type="PANTHER" id="PTHR11564">
    <property type="entry name" value="SIGNAL RECOGNITION PARTICLE 54K PROTEIN SRP54"/>
    <property type="match status" value="1"/>
</dbReference>
<evidence type="ECO:0000256" key="7">
    <source>
        <dbReference type="ARBA" id="ARBA00023135"/>
    </source>
</evidence>
<evidence type="ECO:0000256" key="9">
    <source>
        <dbReference type="ARBA" id="ARBA00048027"/>
    </source>
</evidence>
<keyword evidence="3 11" id="KW-0547">Nucleotide-binding</keyword>
<dbReference type="RefSeq" id="WP_103081184.1">
    <property type="nucleotide sequence ID" value="NZ_CP021850.1"/>
</dbReference>
<comment type="caution">
    <text evidence="15">The sequence shown here is derived from an EMBL/GenBank/DDBJ whole genome shotgun (WGS) entry which is preliminary data.</text>
</comment>
<keyword evidence="16" id="KW-1185">Reference proteome</keyword>
<dbReference type="Gene3D" id="1.10.260.30">
    <property type="entry name" value="Signal recognition particle, SRP54 subunit, M-domain"/>
    <property type="match status" value="1"/>
</dbReference>
<comment type="domain">
    <text evidence="11">Composed of three domains: the N-terminal N domain, which is responsible for interactions with the ribosome, the central G domain, which binds GTP, and the C-terminal M domain, which binds the RNA and the signal sequence of the RNC.</text>
</comment>
<evidence type="ECO:0000256" key="10">
    <source>
        <dbReference type="ARBA" id="ARBA00057471"/>
    </source>
</evidence>
<feature type="domain" description="AAA+ ATPase" evidence="12">
    <location>
        <begin position="101"/>
        <end position="248"/>
    </location>
</feature>
<evidence type="ECO:0000256" key="6">
    <source>
        <dbReference type="ARBA" id="ARBA00023134"/>
    </source>
</evidence>
<dbReference type="GO" id="GO:0048500">
    <property type="term" value="C:signal recognition particle"/>
    <property type="evidence" value="ECO:0007669"/>
    <property type="project" value="UniProtKB-UniRule"/>
</dbReference>
<dbReference type="Pfam" id="PF02978">
    <property type="entry name" value="SRP_SPB"/>
    <property type="match status" value="1"/>
</dbReference>
<gene>
    <name evidence="11" type="primary">ffh</name>
    <name evidence="15" type="ORF">CDQ84_07860</name>
</gene>
<dbReference type="Pfam" id="PF02881">
    <property type="entry name" value="SRP54_N"/>
    <property type="match status" value="1"/>
</dbReference>
<dbReference type="InterPro" id="IPR022941">
    <property type="entry name" value="SRP54"/>
</dbReference>
<dbReference type="Gene3D" id="3.40.50.300">
    <property type="entry name" value="P-loop containing nucleotide triphosphate hydrolases"/>
    <property type="match status" value="1"/>
</dbReference>
<dbReference type="FunFam" id="3.40.50.300:FF:000022">
    <property type="entry name" value="Signal recognition particle 54 kDa subunit"/>
    <property type="match status" value="1"/>
</dbReference>
<organism evidence="15 16">
    <name type="scientific">Clostridium thermosuccinogenes</name>
    <dbReference type="NCBI Taxonomy" id="84032"/>
    <lineage>
        <taxon>Bacteria</taxon>
        <taxon>Bacillati</taxon>
        <taxon>Bacillota</taxon>
        <taxon>Clostridia</taxon>
        <taxon>Eubacteriales</taxon>
        <taxon>Clostridiaceae</taxon>
        <taxon>Clostridium</taxon>
    </lineage>
</organism>
<feature type="binding site" evidence="11">
    <location>
        <begin position="191"/>
        <end position="195"/>
    </location>
    <ligand>
        <name>GTP</name>
        <dbReference type="ChEBI" id="CHEBI:37565"/>
    </ligand>
</feature>
<evidence type="ECO:0000256" key="8">
    <source>
        <dbReference type="ARBA" id="ARBA00023274"/>
    </source>
</evidence>
<dbReference type="InterPro" id="IPR013822">
    <property type="entry name" value="Signal_recog_particl_SRP54_hlx"/>
</dbReference>
<dbReference type="InterPro" id="IPR004780">
    <property type="entry name" value="SRP"/>
</dbReference>
<protein>
    <recommendedName>
        <fullName evidence="11">Signal recognition particle protein</fullName>
        <ecNumber evidence="11">3.6.5.4</ecNumber>
    </recommendedName>
    <alternativeName>
        <fullName evidence="11">Fifty-four homolog</fullName>
    </alternativeName>
</protein>
<keyword evidence="5 11" id="KW-0694">RNA-binding</keyword>
<keyword evidence="6 11" id="KW-0342">GTP-binding</keyword>
<comment type="similarity">
    <text evidence="1 11">Belongs to the GTP-binding SRP family. SRP54 subfamily.</text>
</comment>
<dbReference type="FunFam" id="1.20.120.140:FF:000001">
    <property type="entry name" value="Signal recognition particle GTPase"/>
    <property type="match status" value="1"/>
</dbReference>
<comment type="subunit">
    <text evidence="11">Part of the signal recognition particle protein translocation system, which is composed of SRP and FtsY.</text>
</comment>
<dbReference type="GO" id="GO:0003924">
    <property type="term" value="F:GTPase activity"/>
    <property type="evidence" value="ECO:0007669"/>
    <property type="project" value="UniProtKB-UniRule"/>
</dbReference>
<dbReference type="InterPro" id="IPR004125">
    <property type="entry name" value="Signal_recog_particle_SRP54_M"/>
</dbReference>
<accession>A0A2K2FLV6</accession>
<feature type="binding site" evidence="11">
    <location>
        <begin position="109"/>
        <end position="116"/>
    </location>
    <ligand>
        <name>GTP</name>
        <dbReference type="ChEBI" id="CHEBI:37565"/>
    </ligand>
</feature>
<comment type="function">
    <text evidence="10">Involved in targeting and insertion of nascent membrane proteins into the cytoplasmic membrane. Binds to the hydrophobic signal sequence of the ribosome-nascent chain (RNC) as it emerges from the ribosomes. The SRP-RNC complex is then targeted to the cytoplasmic membrane where it interacts with the SRP receptor FtsY. Interaction with FtsY leads to the transfer of the RNC complex to the Sec translocase for insertion into the membrane, the hydrolysis of GTP by both Ffh and FtsY, and the dissociation of the SRP-FtsY complex into the individual components.</text>
</comment>
<dbReference type="InterPro" id="IPR036891">
    <property type="entry name" value="Signal_recog_part_SRP54_M_sf"/>
</dbReference>
<feature type="domain" description="SRP54-type proteins GTP-binding" evidence="13">
    <location>
        <begin position="102"/>
        <end position="297"/>
    </location>
</feature>
<dbReference type="AlphaFoldDB" id="A0A2K2FLV6"/>
<dbReference type="CDD" id="cd18539">
    <property type="entry name" value="SRP_G"/>
    <property type="match status" value="1"/>
</dbReference>
<evidence type="ECO:0000259" key="12">
    <source>
        <dbReference type="SMART" id="SM00382"/>
    </source>
</evidence>
<name>A0A2K2FLV6_9CLOT</name>
<evidence type="ECO:0000259" key="14">
    <source>
        <dbReference type="SMART" id="SM00963"/>
    </source>
</evidence>
<sequence>MALFENLSGKLQETIKKLRGQGRVTEKDVKEMMREIKLALLEADVNFKVVKDFINKVSERAVGQDVLESLTPGQQVVKIVHEELIELMGREQSKITFSPKPPSVYMMVGLQGAGKTTTTGKLAGLLRKQGKNPLLVACDIYRPAAIKQLQVVGDQLNIPVFSMGDKVNPVDIAKAAVEHAKSKQHDVVIIDTAGRLHINEELMEELHNIKDAVNPQEILLVVDAMTGQDAVNVAQSFNEKLGIDGTVLTKLDGDTRGGAALSVRAVTGKPIKFAATGEKLGDIEPFYPDRMASRILGMGDVLSLIEKAQESFDEKKALELEKKMRTMQFTLDDFLEQMQQVKKMGSLDQVLGMIPGLNPKALGNIDTEQNEKKMKHVEAIIKSMTKQERNDPSIINGSRRKRIAAGSGTSVQEVNKLLKDFEEMKKLFKMMNDMGKRASKGKGFGKGFGKFKMPF</sequence>
<dbReference type="PANTHER" id="PTHR11564:SF5">
    <property type="entry name" value="SIGNAL RECOGNITION PARTICLE SUBUNIT SRP54"/>
    <property type="match status" value="1"/>
</dbReference>
<dbReference type="SUPFAM" id="SSF47446">
    <property type="entry name" value="Signal peptide-binding domain"/>
    <property type="match status" value="1"/>
</dbReference>
<evidence type="ECO:0000259" key="13">
    <source>
        <dbReference type="SMART" id="SM00962"/>
    </source>
</evidence>
<dbReference type="SUPFAM" id="SSF52540">
    <property type="entry name" value="P-loop containing nucleoside triphosphate hydrolases"/>
    <property type="match status" value="1"/>
</dbReference>
<dbReference type="InterPro" id="IPR027417">
    <property type="entry name" value="P-loop_NTPase"/>
</dbReference>
<dbReference type="Pfam" id="PF00448">
    <property type="entry name" value="SRP54"/>
    <property type="match status" value="1"/>
</dbReference>
<evidence type="ECO:0000256" key="3">
    <source>
        <dbReference type="ARBA" id="ARBA00022741"/>
    </source>
</evidence>
<dbReference type="SMART" id="SM00382">
    <property type="entry name" value="AAA"/>
    <property type="match status" value="1"/>
</dbReference>
<dbReference type="InterPro" id="IPR003593">
    <property type="entry name" value="AAA+_ATPase"/>
</dbReference>
<evidence type="ECO:0000256" key="4">
    <source>
        <dbReference type="ARBA" id="ARBA00022801"/>
    </source>
</evidence>
<evidence type="ECO:0000256" key="2">
    <source>
        <dbReference type="ARBA" id="ARBA00022490"/>
    </source>
</evidence>
<dbReference type="GO" id="GO:0008312">
    <property type="term" value="F:7S RNA binding"/>
    <property type="evidence" value="ECO:0007669"/>
    <property type="project" value="InterPro"/>
</dbReference>
<keyword evidence="7 11" id="KW-0733">Signal recognition particle</keyword>
<dbReference type="GO" id="GO:0006614">
    <property type="term" value="P:SRP-dependent cotranslational protein targeting to membrane"/>
    <property type="evidence" value="ECO:0007669"/>
    <property type="project" value="InterPro"/>
</dbReference>
<dbReference type="SMART" id="SM00963">
    <property type="entry name" value="SRP54_N"/>
    <property type="match status" value="1"/>
</dbReference>
<dbReference type="HAMAP" id="MF_00306">
    <property type="entry name" value="SRP54"/>
    <property type="match status" value="1"/>
</dbReference>
<evidence type="ECO:0000313" key="16">
    <source>
        <dbReference type="Proteomes" id="UP000236151"/>
    </source>
</evidence>
<reference evidence="15 16" key="1">
    <citation type="submission" date="2017-06" db="EMBL/GenBank/DDBJ databases">
        <title>Investigating the central metabolism of Clostridium thermosuccinogenes.</title>
        <authorList>
            <person name="Koendjbiharie J.G."/>
            <person name="van Kranenburg R."/>
        </authorList>
    </citation>
    <scope>NUCLEOTIDE SEQUENCE [LARGE SCALE GENOMIC DNA]</scope>
    <source>
        <strain evidence="15 16">DSM 5806</strain>
    </source>
</reference>
<evidence type="ECO:0000256" key="5">
    <source>
        <dbReference type="ARBA" id="ARBA00022884"/>
    </source>
</evidence>